<dbReference type="OrthoDB" id="1751415at2759"/>
<sequence length="215" mass="23387">MVFQKEGMGPRNGAQYGAPFKEEDWTDDEQVDCVETGPSADLFTPNYVPPTNCISSVAIGTSFLGGTDSESCLSETMQARICSSDVVYQASGDGDILPEVLANVDDDILPLLASFMENNPLISIEDNILPEVLANSDDDILPLLASFTEDNTLISIEDDKNKDLSHGNAEPELYSGVDNFHNDLGDVGNMSRPTEDGSQAVHLNRHSRQLIFRSQ</sequence>
<gene>
    <name evidence="1" type="ORF">FH972_002881</name>
</gene>
<evidence type="ECO:0000313" key="2">
    <source>
        <dbReference type="Proteomes" id="UP000327013"/>
    </source>
</evidence>
<reference evidence="1 2" key="1">
    <citation type="submission" date="2019-06" db="EMBL/GenBank/DDBJ databases">
        <title>A chromosomal-level reference genome of Carpinus fangiana (Coryloideae, Betulaceae).</title>
        <authorList>
            <person name="Yang X."/>
            <person name="Wang Z."/>
            <person name="Zhang L."/>
            <person name="Hao G."/>
            <person name="Liu J."/>
            <person name="Yang Y."/>
        </authorList>
    </citation>
    <scope>NUCLEOTIDE SEQUENCE [LARGE SCALE GENOMIC DNA]</scope>
    <source>
        <strain evidence="1">Cfa_2016G</strain>
        <tissue evidence="1">Leaf</tissue>
    </source>
</reference>
<dbReference type="EMBL" id="CM017321">
    <property type="protein sequence ID" value="KAE7998323.1"/>
    <property type="molecule type" value="Genomic_DNA"/>
</dbReference>
<evidence type="ECO:0000313" key="1">
    <source>
        <dbReference type="EMBL" id="KAE7998323.1"/>
    </source>
</evidence>
<dbReference type="Proteomes" id="UP000327013">
    <property type="component" value="Chromosome 1"/>
</dbReference>
<proteinExistence type="predicted"/>
<accession>A0A5N6QJC4</accession>
<organism evidence="1 2">
    <name type="scientific">Carpinus fangiana</name>
    <dbReference type="NCBI Taxonomy" id="176857"/>
    <lineage>
        <taxon>Eukaryota</taxon>
        <taxon>Viridiplantae</taxon>
        <taxon>Streptophyta</taxon>
        <taxon>Embryophyta</taxon>
        <taxon>Tracheophyta</taxon>
        <taxon>Spermatophyta</taxon>
        <taxon>Magnoliopsida</taxon>
        <taxon>eudicotyledons</taxon>
        <taxon>Gunneridae</taxon>
        <taxon>Pentapetalae</taxon>
        <taxon>rosids</taxon>
        <taxon>fabids</taxon>
        <taxon>Fagales</taxon>
        <taxon>Betulaceae</taxon>
        <taxon>Carpinus</taxon>
    </lineage>
</organism>
<name>A0A5N6QJC4_9ROSI</name>
<dbReference type="AlphaFoldDB" id="A0A5N6QJC4"/>
<protein>
    <submittedName>
        <fullName evidence="1">Uncharacterized protein</fullName>
    </submittedName>
</protein>
<keyword evidence="2" id="KW-1185">Reference proteome</keyword>